<gene>
    <name evidence="9" type="ORF">FAB82_25225</name>
</gene>
<evidence type="ECO:0000256" key="6">
    <source>
        <dbReference type="ARBA" id="ARBA00023136"/>
    </source>
</evidence>
<feature type="transmembrane region" description="Helical" evidence="8">
    <location>
        <begin position="256"/>
        <end position="280"/>
    </location>
</feature>
<keyword evidence="4 8" id="KW-0812">Transmembrane</keyword>
<proteinExistence type="predicted"/>
<dbReference type="InterPro" id="IPR036259">
    <property type="entry name" value="MFS_trans_sf"/>
</dbReference>
<accession>A0A4S8PYY0</accession>
<keyword evidence="5 8" id="KW-1133">Transmembrane helix</keyword>
<feature type="transmembrane region" description="Helical" evidence="8">
    <location>
        <begin position="76"/>
        <end position="98"/>
    </location>
</feature>
<organism evidence="9 10">
    <name type="scientific">Glycomyces buryatensis</name>
    <dbReference type="NCBI Taxonomy" id="2570927"/>
    <lineage>
        <taxon>Bacteria</taxon>
        <taxon>Bacillati</taxon>
        <taxon>Actinomycetota</taxon>
        <taxon>Actinomycetes</taxon>
        <taxon>Glycomycetales</taxon>
        <taxon>Glycomycetaceae</taxon>
        <taxon>Glycomyces</taxon>
    </lineage>
</organism>
<name>A0A4S8PYY0_9ACTN</name>
<dbReference type="AlphaFoldDB" id="A0A4S8PYY0"/>
<feature type="transmembrane region" description="Helical" evidence="8">
    <location>
        <begin position="172"/>
        <end position="195"/>
    </location>
</feature>
<dbReference type="OrthoDB" id="3661340at2"/>
<dbReference type="CDD" id="cd06173">
    <property type="entry name" value="MFS_MefA_like"/>
    <property type="match status" value="1"/>
</dbReference>
<reference evidence="9 10" key="2">
    <citation type="submission" date="2019-05" db="EMBL/GenBank/DDBJ databases">
        <title>Glycomyces buryatensis sp. nov.</title>
        <authorList>
            <person name="Nikitina E."/>
        </authorList>
    </citation>
    <scope>NUCLEOTIDE SEQUENCE [LARGE SCALE GENOMIC DNA]</scope>
    <source>
        <strain evidence="9 10">18</strain>
    </source>
</reference>
<protein>
    <submittedName>
        <fullName evidence="9">MFS transporter</fullName>
    </submittedName>
</protein>
<dbReference type="Proteomes" id="UP000308760">
    <property type="component" value="Unassembled WGS sequence"/>
</dbReference>
<evidence type="ECO:0000256" key="2">
    <source>
        <dbReference type="ARBA" id="ARBA00022448"/>
    </source>
</evidence>
<dbReference type="Gene3D" id="1.20.1250.20">
    <property type="entry name" value="MFS general substrate transporter like domains"/>
    <property type="match status" value="1"/>
</dbReference>
<evidence type="ECO:0000256" key="5">
    <source>
        <dbReference type="ARBA" id="ARBA00022989"/>
    </source>
</evidence>
<evidence type="ECO:0000313" key="10">
    <source>
        <dbReference type="Proteomes" id="UP000308760"/>
    </source>
</evidence>
<feature type="transmembrane region" description="Helical" evidence="8">
    <location>
        <begin position="47"/>
        <end position="69"/>
    </location>
</feature>
<comment type="caution">
    <text evidence="9">The sequence shown here is derived from an EMBL/GenBank/DDBJ whole genome shotgun (WGS) entry which is preliminary data.</text>
</comment>
<reference evidence="10" key="1">
    <citation type="submission" date="2019-04" db="EMBL/GenBank/DDBJ databases">
        <title>Nocardioides xinjiangensis sp. nov.</title>
        <authorList>
            <person name="Liu S."/>
        </authorList>
    </citation>
    <scope>NUCLEOTIDE SEQUENCE [LARGE SCALE GENOMIC DNA]</scope>
    <source>
        <strain evidence="10">18</strain>
    </source>
</reference>
<dbReference type="PANTHER" id="PTHR23513">
    <property type="entry name" value="INTEGRAL MEMBRANE EFFLUX PROTEIN-RELATED"/>
    <property type="match status" value="1"/>
</dbReference>
<feature type="region of interest" description="Disordered" evidence="7">
    <location>
        <begin position="287"/>
        <end position="310"/>
    </location>
</feature>
<keyword evidence="3" id="KW-1003">Cell membrane</keyword>
<evidence type="ECO:0000256" key="8">
    <source>
        <dbReference type="SAM" id="Phobius"/>
    </source>
</evidence>
<dbReference type="GO" id="GO:0005886">
    <property type="term" value="C:plasma membrane"/>
    <property type="evidence" value="ECO:0007669"/>
    <property type="project" value="UniProtKB-SubCell"/>
</dbReference>
<dbReference type="PANTHER" id="PTHR23513:SF6">
    <property type="entry name" value="MAJOR FACILITATOR SUPERFAMILY ASSOCIATED DOMAIN-CONTAINING PROTEIN"/>
    <property type="match status" value="1"/>
</dbReference>
<evidence type="ECO:0000256" key="7">
    <source>
        <dbReference type="SAM" id="MobiDB-lite"/>
    </source>
</evidence>
<keyword evidence="6 8" id="KW-0472">Membrane</keyword>
<dbReference type="Pfam" id="PF05977">
    <property type="entry name" value="MFS_3"/>
    <property type="match status" value="1"/>
</dbReference>
<dbReference type="EMBL" id="STGY01000083">
    <property type="protein sequence ID" value="THV33449.1"/>
    <property type="molecule type" value="Genomic_DNA"/>
</dbReference>
<keyword evidence="10" id="KW-1185">Reference proteome</keyword>
<dbReference type="InterPro" id="IPR010290">
    <property type="entry name" value="TM_effector"/>
</dbReference>
<sequence length="333" mass="34562">MEVDDFGEAARGGELLWSGSVISLIGDGATWTALAWLAITIGDAGSVAIMAVCYTLPILIGGTIIGPLMDRLSRRFMLVADSLLRAAIIGAIPLIAFAGELALWHLYVAAVKYGLLKIVPLAVVPTLVPELVEKRALRSATALESIAYGAAGMAGPAIGGVLIGLFDAPTVLLLDALTYLAFAGCVIAIKAPLAAPEGNTSMSLRESFGWKPVFNLFRSDGVLVSLTVSFALFNATVGMIRVVIPWLVVEQLHAGAGTLGVVLGIANSGALIGAFLSGVVRPTYRQRPPPAHKAQVRSPEAHTVPMDPNTRSSAKVCASALRAAIASVGSTTR</sequence>
<feature type="transmembrane region" description="Helical" evidence="8">
    <location>
        <begin position="145"/>
        <end position="166"/>
    </location>
</feature>
<evidence type="ECO:0000256" key="3">
    <source>
        <dbReference type="ARBA" id="ARBA00022475"/>
    </source>
</evidence>
<feature type="transmembrane region" description="Helical" evidence="8">
    <location>
        <begin position="221"/>
        <end position="244"/>
    </location>
</feature>
<comment type="subcellular location">
    <subcellularLocation>
        <location evidence="1">Cell membrane</location>
        <topology evidence="1">Multi-pass membrane protein</topology>
    </subcellularLocation>
</comment>
<evidence type="ECO:0000256" key="1">
    <source>
        <dbReference type="ARBA" id="ARBA00004651"/>
    </source>
</evidence>
<keyword evidence="2" id="KW-0813">Transport</keyword>
<evidence type="ECO:0000256" key="4">
    <source>
        <dbReference type="ARBA" id="ARBA00022692"/>
    </source>
</evidence>
<dbReference type="SUPFAM" id="SSF103473">
    <property type="entry name" value="MFS general substrate transporter"/>
    <property type="match status" value="1"/>
</dbReference>
<feature type="transmembrane region" description="Helical" evidence="8">
    <location>
        <begin position="21"/>
        <end position="41"/>
    </location>
</feature>
<evidence type="ECO:0000313" key="9">
    <source>
        <dbReference type="EMBL" id="THV33449.1"/>
    </source>
</evidence>